<keyword evidence="8 10" id="KW-0496">Mitochondrion</keyword>
<dbReference type="EMBL" id="JABAYA010000026">
    <property type="protein sequence ID" value="KAF7729338.1"/>
    <property type="molecule type" value="Genomic_DNA"/>
</dbReference>
<dbReference type="Gene3D" id="1.20.960.10">
    <property type="entry name" value="Mitochondrial outer membrane translocase complex, subunit Tom20 domain"/>
    <property type="match status" value="1"/>
</dbReference>
<reference evidence="12" key="1">
    <citation type="submission" date="2020-01" db="EMBL/GenBank/DDBJ databases">
        <title>Genome Sequencing of Three Apophysomyces-Like Fungal Strains Confirms a Novel Fungal Genus in the Mucoromycota with divergent Burkholderia-like Endosymbiotic Bacteria.</title>
        <authorList>
            <person name="Stajich J.E."/>
            <person name="Macias A.M."/>
            <person name="Carter-House D."/>
            <person name="Lovett B."/>
            <person name="Kasson L.R."/>
            <person name="Berry K."/>
            <person name="Grigoriev I."/>
            <person name="Chang Y."/>
            <person name="Spatafora J."/>
            <person name="Kasson M.T."/>
        </authorList>
    </citation>
    <scope>NUCLEOTIDE SEQUENCE</scope>
    <source>
        <strain evidence="12">NRRL A-21654</strain>
    </source>
</reference>
<keyword evidence="9 10" id="KW-0472">Membrane</keyword>
<keyword evidence="3" id="KW-0813">Transport</keyword>
<dbReference type="GO" id="GO:0005742">
    <property type="term" value="C:mitochondrial outer membrane translocase complex"/>
    <property type="evidence" value="ECO:0007669"/>
    <property type="project" value="UniProtKB-UniRule"/>
</dbReference>
<evidence type="ECO:0000256" key="9">
    <source>
        <dbReference type="ARBA" id="ARBA00023136"/>
    </source>
</evidence>
<dbReference type="GO" id="GO:0006605">
    <property type="term" value="P:protein targeting"/>
    <property type="evidence" value="ECO:0007669"/>
    <property type="project" value="InterPro"/>
</dbReference>
<dbReference type="Pfam" id="PF02064">
    <property type="entry name" value="MAS20"/>
    <property type="match status" value="1"/>
</dbReference>
<dbReference type="InterPro" id="IPR002056">
    <property type="entry name" value="MAS20"/>
</dbReference>
<dbReference type="OrthoDB" id="2154253at2759"/>
<evidence type="ECO:0008006" key="14">
    <source>
        <dbReference type="Google" id="ProtNLM"/>
    </source>
</evidence>
<proteinExistence type="inferred from homology"/>
<evidence type="ECO:0000256" key="7">
    <source>
        <dbReference type="ARBA" id="ARBA00022989"/>
    </source>
</evidence>
<dbReference type="GO" id="GO:0016031">
    <property type="term" value="P:tRNA import into mitochondrion"/>
    <property type="evidence" value="ECO:0007669"/>
    <property type="project" value="TreeGrafter"/>
</dbReference>
<dbReference type="GO" id="GO:0006886">
    <property type="term" value="P:intracellular protein transport"/>
    <property type="evidence" value="ECO:0007669"/>
    <property type="project" value="InterPro"/>
</dbReference>
<dbReference type="GO" id="GO:0008320">
    <property type="term" value="F:protein transmembrane transporter activity"/>
    <property type="evidence" value="ECO:0007669"/>
    <property type="project" value="TreeGrafter"/>
</dbReference>
<dbReference type="GO" id="GO:0030943">
    <property type="term" value="F:mitochondrion targeting sequence binding"/>
    <property type="evidence" value="ECO:0007669"/>
    <property type="project" value="TreeGrafter"/>
</dbReference>
<dbReference type="AlphaFoldDB" id="A0A8H7BWZ8"/>
<evidence type="ECO:0000256" key="4">
    <source>
        <dbReference type="ARBA" id="ARBA00022692"/>
    </source>
</evidence>
<dbReference type="PANTHER" id="PTHR12430">
    <property type="entry name" value="MITOCHONDRIAL IMPORT RECEPTOR SUBUNIT TOM20"/>
    <property type="match status" value="1"/>
</dbReference>
<comment type="similarity">
    <text evidence="2 10">Belongs to the Tom20 family.</text>
</comment>
<evidence type="ECO:0000313" key="13">
    <source>
        <dbReference type="Proteomes" id="UP000605846"/>
    </source>
</evidence>
<evidence type="ECO:0000256" key="3">
    <source>
        <dbReference type="ARBA" id="ARBA00022448"/>
    </source>
</evidence>
<dbReference type="PIRSF" id="PIRSF037707">
    <property type="entry name" value="MAS20_rcpt"/>
    <property type="match status" value="1"/>
</dbReference>
<keyword evidence="13" id="KW-1185">Reference proteome</keyword>
<keyword evidence="5 10" id="KW-1000">Mitochondrion outer membrane</keyword>
<evidence type="ECO:0000313" key="12">
    <source>
        <dbReference type="EMBL" id="KAF7729338.1"/>
    </source>
</evidence>
<gene>
    <name evidence="12" type="ORF">EC973_004594</name>
</gene>
<evidence type="ECO:0000256" key="5">
    <source>
        <dbReference type="ARBA" id="ARBA00022787"/>
    </source>
</evidence>
<dbReference type="PRINTS" id="PR00351">
    <property type="entry name" value="OM20RECEPTOR"/>
</dbReference>
<comment type="subcellular location">
    <subcellularLocation>
        <location evidence="1">Mitochondrion outer membrane</location>
        <topology evidence="1">Single-pass membrane protein</topology>
    </subcellularLocation>
</comment>
<dbReference type="PANTHER" id="PTHR12430:SF0">
    <property type="entry name" value="TRANSLOCASE OF OUTER MITOCHONDRIAL MEMBRANE 20"/>
    <property type="match status" value="1"/>
</dbReference>
<evidence type="ECO:0000256" key="2">
    <source>
        <dbReference type="ARBA" id="ARBA00005792"/>
    </source>
</evidence>
<dbReference type="Proteomes" id="UP000605846">
    <property type="component" value="Unassembled WGS sequence"/>
</dbReference>
<dbReference type="SUPFAM" id="SSF47157">
    <property type="entry name" value="Mitochondrial import receptor subunit Tom20"/>
    <property type="match status" value="1"/>
</dbReference>
<protein>
    <recommendedName>
        <fullName evidence="14">Mitochondrial import receptor subunit TOM20</fullName>
    </recommendedName>
</protein>
<evidence type="ECO:0000256" key="10">
    <source>
        <dbReference type="PIRNR" id="PIRNR037707"/>
    </source>
</evidence>
<name>A0A8H7BWZ8_9FUNG</name>
<accession>A0A8H7BWZ8</accession>
<organism evidence="12 13">
    <name type="scientific">Apophysomyces ossiformis</name>
    <dbReference type="NCBI Taxonomy" id="679940"/>
    <lineage>
        <taxon>Eukaryota</taxon>
        <taxon>Fungi</taxon>
        <taxon>Fungi incertae sedis</taxon>
        <taxon>Mucoromycota</taxon>
        <taxon>Mucoromycotina</taxon>
        <taxon>Mucoromycetes</taxon>
        <taxon>Mucorales</taxon>
        <taxon>Mucorineae</taxon>
        <taxon>Mucoraceae</taxon>
        <taxon>Apophysomyces</taxon>
    </lineage>
</organism>
<evidence type="ECO:0000256" key="11">
    <source>
        <dbReference type="SAM" id="Phobius"/>
    </source>
</evidence>
<keyword evidence="7 11" id="KW-1133">Transmembrane helix</keyword>
<keyword evidence="6" id="KW-0653">Protein transport</keyword>
<evidence type="ECO:0000256" key="8">
    <source>
        <dbReference type="ARBA" id="ARBA00023128"/>
    </source>
</evidence>
<feature type="transmembrane region" description="Helical" evidence="11">
    <location>
        <begin position="6"/>
        <end position="24"/>
    </location>
</feature>
<dbReference type="InterPro" id="IPR023392">
    <property type="entry name" value="Tom20_dom_sf"/>
</dbReference>
<keyword evidence="4 11" id="KW-0812">Transmembrane</keyword>
<comment type="caution">
    <text evidence="12">The sequence shown here is derived from an EMBL/GenBank/DDBJ whole genome shotgun (WGS) entry which is preliminary data.</text>
</comment>
<evidence type="ECO:0000256" key="1">
    <source>
        <dbReference type="ARBA" id="ARBA00004572"/>
    </source>
</evidence>
<sequence length="171" mass="19241">MQSRTIALLTAGLAVAGLGYLVYFDHKRRNDPNFRKKLRRERKLAAKAAKVSEEEKTKSIVNLVQTVLSAAATESYPTTPEEREKYFMVQVAAGEELCGKGEEFYNDAVLPFYKALKVYPAPMELLMIYQKTVPEPVFQVIVNIMALEQQAANPEGVHQQAPPEEIEIPIE</sequence>
<dbReference type="GO" id="GO:0030150">
    <property type="term" value="P:protein import into mitochondrial matrix"/>
    <property type="evidence" value="ECO:0007669"/>
    <property type="project" value="TreeGrafter"/>
</dbReference>
<evidence type="ECO:0000256" key="6">
    <source>
        <dbReference type="ARBA" id="ARBA00022927"/>
    </source>
</evidence>